<dbReference type="AlphaFoldDB" id="A0A2K9F0V3"/>
<evidence type="ECO:0000313" key="6">
    <source>
        <dbReference type="Proteomes" id="UP000233742"/>
    </source>
</evidence>
<dbReference type="Gene3D" id="2.70.70.10">
    <property type="entry name" value="Glucose Permease (Domain IIA)"/>
    <property type="match status" value="1"/>
</dbReference>
<gene>
    <name evidence="5" type="ORF">CUV01_11835</name>
</gene>
<proteinExistence type="predicted"/>
<dbReference type="PANTHER" id="PTHR21666">
    <property type="entry name" value="PEPTIDASE-RELATED"/>
    <property type="match status" value="1"/>
</dbReference>
<dbReference type="FunFam" id="2.70.70.10:FF:000006">
    <property type="entry name" value="M23 family peptidase"/>
    <property type="match status" value="1"/>
</dbReference>
<feature type="domain" description="M23ase beta-sheet core" evidence="3">
    <location>
        <begin position="396"/>
        <end position="491"/>
    </location>
</feature>
<keyword evidence="6" id="KW-1185">Reference proteome</keyword>
<evidence type="ECO:0000259" key="3">
    <source>
        <dbReference type="Pfam" id="PF01551"/>
    </source>
</evidence>
<dbReference type="PANTHER" id="PTHR21666:SF270">
    <property type="entry name" value="MUREIN HYDROLASE ACTIVATOR ENVC"/>
    <property type="match status" value="1"/>
</dbReference>
<protein>
    <submittedName>
        <fullName evidence="5">Peptidase M23</fullName>
    </submittedName>
</protein>
<evidence type="ECO:0000313" key="5">
    <source>
        <dbReference type="EMBL" id="AUH33992.1"/>
    </source>
</evidence>
<dbReference type="InterPro" id="IPR016047">
    <property type="entry name" value="M23ase_b-sheet_dom"/>
</dbReference>
<feature type="transmembrane region" description="Helical" evidence="2">
    <location>
        <begin position="103"/>
        <end position="125"/>
    </location>
</feature>
<dbReference type="SUPFAM" id="SSF51261">
    <property type="entry name" value="Duplicated hybrid motif"/>
    <property type="match status" value="1"/>
</dbReference>
<keyword evidence="2" id="KW-0472">Membrane</keyword>
<keyword evidence="1" id="KW-0175">Coiled coil</keyword>
<organism evidence="5 6">
    <name type="scientific">Paracoccus tegillarcae</name>
    <dbReference type="NCBI Taxonomy" id="1529068"/>
    <lineage>
        <taxon>Bacteria</taxon>
        <taxon>Pseudomonadati</taxon>
        <taxon>Pseudomonadota</taxon>
        <taxon>Alphaproteobacteria</taxon>
        <taxon>Rhodobacterales</taxon>
        <taxon>Paracoccaceae</taxon>
        <taxon>Paracoccus</taxon>
    </lineage>
</organism>
<accession>A0A2K9F0V3</accession>
<feature type="domain" description="DUF5930" evidence="4">
    <location>
        <begin position="67"/>
        <end position="385"/>
    </location>
</feature>
<dbReference type="OrthoDB" id="9805070at2"/>
<keyword evidence="2" id="KW-0812">Transmembrane</keyword>
<name>A0A2K9F0V3_9RHOB</name>
<dbReference type="KEGG" id="paro:CUV01_11835"/>
<dbReference type="Pfam" id="PF01551">
    <property type="entry name" value="Peptidase_M23"/>
    <property type="match status" value="1"/>
</dbReference>
<dbReference type="EMBL" id="CP025408">
    <property type="protein sequence ID" value="AUH33992.1"/>
    <property type="molecule type" value="Genomic_DNA"/>
</dbReference>
<dbReference type="Pfam" id="PF19353">
    <property type="entry name" value="DUF5930"/>
    <property type="match status" value="1"/>
</dbReference>
<dbReference type="InterPro" id="IPR011055">
    <property type="entry name" value="Dup_hybrid_motif"/>
</dbReference>
<dbReference type="InterPro" id="IPR050570">
    <property type="entry name" value="Cell_wall_metabolism_enzyme"/>
</dbReference>
<dbReference type="GO" id="GO:0004222">
    <property type="term" value="F:metalloendopeptidase activity"/>
    <property type="evidence" value="ECO:0007669"/>
    <property type="project" value="TreeGrafter"/>
</dbReference>
<sequence>MKSPDARPADSARIRRNWRVSAHLHAARRLTCCNESTAPVYESQTGTIRRLAECGVTGWGQKLAFGITHRLNAGLERWLPEQRLFLRSEDSTRFVRLKPLTQAVAIGGTTLVFGWAILASSILVIDSISSGSSRDQINRAQMAFEQRLEQLSTERDTRAAEAAAAQNRFSVALDQVSKMQSQLLASEEARRELETGMGVVQSTLRDAIVERDSAQDQAATLTASTEDGAAAIPSAGRSQEFSVALDILSDELKHASSERAEAVAEAKQAKITADEIAVERDQILARHDEIFAQLEDAVNISVEPLNKVFRSVGMNPDDLLRTIRRGYSGQGGPLNPIAYSSHGNAAISKGETKANQIIVTLDQMNTYRIAIEKLPLAMPVTSAFRYTSGFGRRWGRMHGGIDMAGPVGTPILAPGDGVVTFAGWQSGYGNLIKIKHELGTETRYGHLSKIRVKTGQRVSQGERIGDMGNTGRSTGPHLHYEVRVNGRAVNPMSFIEAASNVH</sequence>
<dbReference type="CDD" id="cd12797">
    <property type="entry name" value="M23_peptidase"/>
    <property type="match status" value="1"/>
</dbReference>
<evidence type="ECO:0000259" key="4">
    <source>
        <dbReference type="Pfam" id="PF19353"/>
    </source>
</evidence>
<dbReference type="InterPro" id="IPR045974">
    <property type="entry name" value="DUF5930"/>
</dbReference>
<reference evidence="5 6" key="1">
    <citation type="submission" date="2017-12" db="EMBL/GenBank/DDBJ databases">
        <authorList>
            <person name="Hurst M.R.H."/>
        </authorList>
    </citation>
    <scope>NUCLEOTIDE SEQUENCE [LARGE SCALE GENOMIC DNA]</scope>
    <source>
        <strain evidence="5 6">BM15</strain>
    </source>
</reference>
<feature type="coiled-coil region" evidence="1">
    <location>
        <begin position="134"/>
        <end position="168"/>
    </location>
</feature>
<dbReference type="Proteomes" id="UP000233742">
    <property type="component" value="Chromosome"/>
</dbReference>
<keyword evidence="2" id="KW-1133">Transmembrane helix</keyword>
<evidence type="ECO:0000256" key="2">
    <source>
        <dbReference type="SAM" id="Phobius"/>
    </source>
</evidence>
<evidence type="ECO:0000256" key="1">
    <source>
        <dbReference type="SAM" id="Coils"/>
    </source>
</evidence>